<dbReference type="PANTHER" id="PTHR47738">
    <property type="entry name" value="PTS SYSTEM FRUCTOSE-LIKE EIIA COMPONENT-RELATED"/>
    <property type="match status" value="1"/>
</dbReference>
<evidence type="ECO:0000256" key="1">
    <source>
        <dbReference type="ARBA" id="ARBA00022448"/>
    </source>
</evidence>
<dbReference type="OrthoDB" id="95460at2"/>
<dbReference type="GO" id="GO:0009401">
    <property type="term" value="P:phosphoenolpyruvate-dependent sugar phosphotransferase system"/>
    <property type="evidence" value="ECO:0007669"/>
    <property type="project" value="UniProtKB-KW"/>
</dbReference>
<dbReference type="GO" id="GO:0016020">
    <property type="term" value="C:membrane"/>
    <property type="evidence" value="ECO:0007669"/>
    <property type="project" value="InterPro"/>
</dbReference>
<accession>A0A1H0YF34</accession>
<feature type="domain" description="PTS EIIA type-2" evidence="6">
    <location>
        <begin position="7"/>
        <end position="152"/>
    </location>
</feature>
<dbReference type="InterPro" id="IPR051541">
    <property type="entry name" value="PTS_SugarTrans_NitroReg"/>
</dbReference>
<keyword evidence="4" id="KW-0808">Transferase</keyword>
<evidence type="ECO:0000313" key="7">
    <source>
        <dbReference type="EMBL" id="SDQ13742.1"/>
    </source>
</evidence>
<dbReference type="SUPFAM" id="SSF55804">
    <property type="entry name" value="Phoshotransferase/anion transport protein"/>
    <property type="match status" value="1"/>
</dbReference>
<evidence type="ECO:0000256" key="2">
    <source>
        <dbReference type="ARBA" id="ARBA00022553"/>
    </source>
</evidence>
<keyword evidence="2" id="KW-0597">Phosphoprotein</keyword>
<dbReference type="GO" id="GO:0008982">
    <property type="term" value="F:protein-N(PI)-phosphohistidine-sugar phosphotransferase activity"/>
    <property type="evidence" value="ECO:0007669"/>
    <property type="project" value="InterPro"/>
</dbReference>
<keyword evidence="8" id="KW-1185">Reference proteome</keyword>
<dbReference type="InterPro" id="IPR004715">
    <property type="entry name" value="PTS_IIA_fruc"/>
</dbReference>
<dbReference type="PROSITE" id="PS51094">
    <property type="entry name" value="PTS_EIIA_TYPE_2"/>
    <property type="match status" value="1"/>
</dbReference>
<name>A0A1H0YF34_9LACT</name>
<keyword evidence="5" id="KW-0598">Phosphotransferase system</keyword>
<evidence type="ECO:0000313" key="8">
    <source>
        <dbReference type="Proteomes" id="UP000199481"/>
    </source>
</evidence>
<evidence type="ECO:0000256" key="5">
    <source>
        <dbReference type="ARBA" id="ARBA00022683"/>
    </source>
</evidence>
<organism evidence="7 8">
    <name type="scientific">Carnobacterium viridans</name>
    <dbReference type="NCBI Taxonomy" id="174587"/>
    <lineage>
        <taxon>Bacteria</taxon>
        <taxon>Bacillati</taxon>
        <taxon>Bacillota</taxon>
        <taxon>Bacilli</taxon>
        <taxon>Lactobacillales</taxon>
        <taxon>Carnobacteriaceae</taxon>
        <taxon>Carnobacterium</taxon>
    </lineage>
</organism>
<proteinExistence type="predicted"/>
<dbReference type="Gene3D" id="3.40.930.10">
    <property type="entry name" value="Mannitol-specific EII, Chain A"/>
    <property type="match status" value="1"/>
</dbReference>
<evidence type="ECO:0000259" key="6">
    <source>
        <dbReference type="PROSITE" id="PS51094"/>
    </source>
</evidence>
<dbReference type="EMBL" id="FNJW01000008">
    <property type="protein sequence ID" value="SDQ13742.1"/>
    <property type="molecule type" value="Genomic_DNA"/>
</dbReference>
<dbReference type="CDD" id="cd00211">
    <property type="entry name" value="PTS_IIA_fru"/>
    <property type="match status" value="1"/>
</dbReference>
<keyword evidence="1" id="KW-0813">Transport</keyword>
<dbReference type="AlphaFoldDB" id="A0A1H0YF34"/>
<dbReference type="Proteomes" id="UP000199481">
    <property type="component" value="Unassembled WGS sequence"/>
</dbReference>
<evidence type="ECO:0000256" key="4">
    <source>
        <dbReference type="ARBA" id="ARBA00022679"/>
    </source>
</evidence>
<dbReference type="Pfam" id="PF00359">
    <property type="entry name" value="PTS_EIIA_2"/>
    <property type="match status" value="1"/>
</dbReference>
<dbReference type="PANTHER" id="PTHR47738:SF2">
    <property type="entry name" value="PTS SYSTEM FRUCTOSE-LIKE EIIA COMPONENT"/>
    <property type="match status" value="1"/>
</dbReference>
<keyword evidence="3" id="KW-0762">Sugar transport</keyword>
<gene>
    <name evidence="7" type="ORF">SAMN04487752_0908</name>
</gene>
<dbReference type="PROSITE" id="PS00372">
    <property type="entry name" value="PTS_EIIA_TYPE_2_HIS"/>
    <property type="match status" value="1"/>
</dbReference>
<dbReference type="RefSeq" id="WP_089975547.1">
    <property type="nucleotide sequence ID" value="NZ_CP084916.1"/>
</dbReference>
<reference evidence="8" key="1">
    <citation type="submission" date="2016-10" db="EMBL/GenBank/DDBJ databases">
        <authorList>
            <person name="Varghese N."/>
            <person name="Submissions S."/>
        </authorList>
    </citation>
    <scope>NUCLEOTIDE SEQUENCE [LARGE SCALE GENOMIC DNA]</scope>
    <source>
        <strain evidence="8">MPL-11</strain>
    </source>
</reference>
<sequence length="152" mass="17458">MNDISGDVIRKEMIFLQSKLTKKEDILEFLVDKSKENDLITKKAPFFEAIMNREAEVPTAIGYKIAIPHGKSSVVNTPFISFLQTESEFLWTEDYEESVKLVFLIGVPAENSNNIHLKFISQLSKKLLDDTFREKLIQVKNQNEAYEILSSI</sequence>
<evidence type="ECO:0000256" key="3">
    <source>
        <dbReference type="ARBA" id="ARBA00022597"/>
    </source>
</evidence>
<dbReference type="NCBIfam" id="TIGR00848">
    <property type="entry name" value="fruA"/>
    <property type="match status" value="1"/>
</dbReference>
<dbReference type="InterPro" id="IPR016152">
    <property type="entry name" value="PTrfase/Anion_transptr"/>
</dbReference>
<protein>
    <submittedName>
        <fullName evidence="7">PTS system IIA component, Fru family</fullName>
    </submittedName>
</protein>
<dbReference type="InterPro" id="IPR002178">
    <property type="entry name" value="PTS_EIIA_type-2_dom"/>
</dbReference>